<comment type="function">
    <text evidence="7">With S5 and S12 plays an important role in translational accuracy.</text>
</comment>
<dbReference type="SUPFAM" id="SSF55174">
    <property type="entry name" value="Alpha-L RNA-binding motif"/>
    <property type="match status" value="1"/>
</dbReference>
<dbReference type="NCBIfam" id="NF003717">
    <property type="entry name" value="PRK05327.1"/>
    <property type="match status" value="1"/>
</dbReference>
<dbReference type="GO" id="GO:0042274">
    <property type="term" value="P:ribosomal small subunit biogenesis"/>
    <property type="evidence" value="ECO:0007669"/>
    <property type="project" value="TreeGrafter"/>
</dbReference>
<evidence type="ECO:0000256" key="6">
    <source>
        <dbReference type="ARBA" id="ARBA00035254"/>
    </source>
</evidence>
<dbReference type="GO" id="GO:0015935">
    <property type="term" value="C:small ribosomal subunit"/>
    <property type="evidence" value="ECO:0007669"/>
    <property type="project" value="InterPro"/>
</dbReference>
<dbReference type="NCBIfam" id="TIGR01017">
    <property type="entry name" value="rpsD_bact"/>
    <property type="match status" value="1"/>
</dbReference>
<protein>
    <recommendedName>
        <fullName evidence="6 7">Small ribosomal subunit protein uS4</fullName>
    </recommendedName>
</protein>
<evidence type="ECO:0000256" key="2">
    <source>
        <dbReference type="ARBA" id="ARBA00022730"/>
    </source>
</evidence>
<comment type="subunit">
    <text evidence="7">Part of the 30S ribosomal subunit. Contacts protein S5. The interaction surface between S4 and S5 is involved in control of translational fidelity.</text>
</comment>
<dbReference type="AlphaFoldDB" id="A0A7V5J2E7"/>
<evidence type="ECO:0000256" key="3">
    <source>
        <dbReference type="ARBA" id="ARBA00022884"/>
    </source>
</evidence>
<keyword evidence="4 7" id="KW-0689">Ribosomal protein</keyword>
<dbReference type="GO" id="GO:0003735">
    <property type="term" value="F:structural constituent of ribosome"/>
    <property type="evidence" value="ECO:0007669"/>
    <property type="project" value="InterPro"/>
</dbReference>
<dbReference type="SMART" id="SM00363">
    <property type="entry name" value="S4"/>
    <property type="match status" value="1"/>
</dbReference>
<dbReference type="Pfam" id="PF01479">
    <property type="entry name" value="S4"/>
    <property type="match status" value="1"/>
</dbReference>
<dbReference type="Proteomes" id="UP000886106">
    <property type="component" value="Unassembled WGS sequence"/>
</dbReference>
<evidence type="ECO:0000256" key="8">
    <source>
        <dbReference type="SAM" id="MobiDB-lite"/>
    </source>
</evidence>
<dbReference type="PROSITE" id="PS50889">
    <property type="entry name" value="S4"/>
    <property type="match status" value="1"/>
</dbReference>
<dbReference type="InterPro" id="IPR002942">
    <property type="entry name" value="S4_RNA-bd"/>
</dbReference>
<keyword evidence="3 7" id="KW-0694">RNA-binding</keyword>
<comment type="function">
    <text evidence="7">One of the primary rRNA binding proteins, it binds directly to 16S rRNA where it nucleates assembly of the body of the 30S subunit.</text>
</comment>
<evidence type="ECO:0000256" key="4">
    <source>
        <dbReference type="ARBA" id="ARBA00022980"/>
    </source>
</evidence>
<dbReference type="InterPro" id="IPR022801">
    <property type="entry name" value="Ribosomal_uS4"/>
</dbReference>
<feature type="domain" description="Small ribosomal subunit protein uS4 N-terminal" evidence="10">
    <location>
        <begin position="3"/>
        <end position="97"/>
    </location>
</feature>
<dbReference type="CDD" id="cd00165">
    <property type="entry name" value="S4"/>
    <property type="match status" value="1"/>
</dbReference>
<accession>A0A7V5J2E7</accession>
<keyword evidence="2 7" id="KW-0699">rRNA-binding</keyword>
<dbReference type="SMART" id="SM01390">
    <property type="entry name" value="Ribosomal_S4"/>
    <property type="match status" value="1"/>
</dbReference>
<dbReference type="InterPro" id="IPR005709">
    <property type="entry name" value="Ribosomal_uS4_bac-type"/>
</dbReference>
<evidence type="ECO:0000259" key="9">
    <source>
        <dbReference type="SMART" id="SM00363"/>
    </source>
</evidence>
<dbReference type="Gene3D" id="3.10.290.10">
    <property type="entry name" value="RNA-binding S4 domain"/>
    <property type="match status" value="1"/>
</dbReference>
<comment type="similarity">
    <text evidence="1 7">Belongs to the universal ribosomal protein uS4 family.</text>
</comment>
<feature type="domain" description="RNA-binding S4" evidence="9">
    <location>
        <begin position="98"/>
        <end position="161"/>
    </location>
</feature>
<dbReference type="Pfam" id="PF00163">
    <property type="entry name" value="Ribosomal_S4"/>
    <property type="match status" value="1"/>
</dbReference>
<evidence type="ECO:0000256" key="5">
    <source>
        <dbReference type="ARBA" id="ARBA00023274"/>
    </source>
</evidence>
<dbReference type="EMBL" id="DRNS01000036">
    <property type="protein sequence ID" value="HHH14171.1"/>
    <property type="molecule type" value="Genomic_DNA"/>
</dbReference>
<dbReference type="Gene3D" id="1.10.1050.10">
    <property type="entry name" value="Ribosomal Protein S4 Delta 41, Chain A, domain 1"/>
    <property type="match status" value="1"/>
</dbReference>
<dbReference type="PANTHER" id="PTHR11831:SF4">
    <property type="entry name" value="SMALL RIBOSOMAL SUBUNIT PROTEIN US4M"/>
    <property type="match status" value="1"/>
</dbReference>
<name>A0A7V5J2E7_UNCKA</name>
<dbReference type="FunFam" id="1.10.1050.10:FF:000001">
    <property type="entry name" value="30S ribosomal protein S4"/>
    <property type="match status" value="1"/>
</dbReference>
<dbReference type="InterPro" id="IPR036986">
    <property type="entry name" value="S4_RNA-bd_sf"/>
</dbReference>
<gene>
    <name evidence="7" type="primary">rpsD</name>
    <name evidence="11" type="ORF">ENJ78_00500</name>
</gene>
<evidence type="ECO:0000256" key="1">
    <source>
        <dbReference type="ARBA" id="ARBA00007465"/>
    </source>
</evidence>
<evidence type="ECO:0000259" key="10">
    <source>
        <dbReference type="SMART" id="SM01390"/>
    </source>
</evidence>
<feature type="region of interest" description="Disordered" evidence="8">
    <location>
        <begin position="24"/>
        <end position="48"/>
    </location>
</feature>
<keyword evidence="5 7" id="KW-0687">Ribonucleoprotein</keyword>
<evidence type="ECO:0000256" key="7">
    <source>
        <dbReference type="HAMAP-Rule" id="MF_01306"/>
    </source>
</evidence>
<reference evidence="11" key="1">
    <citation type="journal article" date="2020" name="mSystems">
        <title>Genome- and Community-Level Interaction Insights into Carbon Utilization and Element Cycling Functions of Hydrothermarchaeota in Hydrothermal Sediment.</title>
        <authorList>
            <person name="Zhou Z."/>
            <person name="Liu Y."/>
            <person name="Xu W."/>
            <person name="Pan J."/>
            <person name="Luo Z.H."/>
            <person name="Li M."/>
        </authorList>
    </citation>
    <scope>NUCLEOTIDE SEQUENCE [LARGE SCALE GENOMIC DNA]</scope>
    <source>
        <strain evidence="11">HyVt-517</strain>
    </source>
</reference>
<dbReference type="HAMAP" id="MF_01306_B">
    <property type="entry name" value="Ribosomal_uS4_B"/>
    <property type="match status" value="1"/>
</dbReference>
<dbReference type="InterPro" id="IPR001912">
    <property type="entry name" value="Ribosomal_uS4_N"/>
</dbReference>
<dbReference type="GO" id="GO:0006412">
    <property type="term" value="P:translation"/>
    <property type="evidence" value="ECO:0007669"/>
    <property type="project" value="UniProtKB-UniRule"/>
</dbReference>
<dbReference type="PANTHER" id="PTHR11831">
    <property type="entry name" value="30S 40S RIBOSOMAL PROTEIN"/>
    <property type="match status" value="1"/>
</dbReference>
<dbReference type="GO" id="GO:0019843">
    <property type="term" value="F:rRNA binding"/>
    <property type="evidence" value="ECO:0007669"/>
    <property type="project" value="UniProtKB-UniRule"/>
</dbReference>
<comment type="caution">
    <text evidence="11">The sequence shown here is derived from an EMBL/GenBank/DDBJ whole genome shotgun (WGS) entry which is preliminary data.</text>
</comment>
<organism evidence="11">
    <name type="scientific">candidate division WWE3 bacterium</name>
    <dbReference type="NCBI Taxonomy" id="2053526"/>
    <lineage>
        <taxon>Bacteria</taxon>
        <taxon>Katanobacteria</taxon>
    </lineage>
</organism>
<proteinExistence type="inferred from homology"/>
<evidence type="ECO:0000313" key="11">
    <source>
        <dbReference type="EMBL" id="HHH14171.1"/>
    </source>
</evidence>
<sequence>MGRYTGPKGKLARREGTELYLKGAKTYSAKNPLTKRPQPPGQHGLSRKRLSEYGLQLREKQKVKRMYGVYERQFKNYYKKALSKKGLTGSELLSLLERRLDNVLFRAGIADTRAQARQWIGQGKFLLNGRMVRTPSIQVKAGDVISPVEGFPVSQLPDFEEPAWLKWNKTKKEIQIKALPSREDITEDIKEHLIVEFYSR</sequence>